<accession>A0ACB8AHZ7</accession>
<gene>
    <name evidence="1" type="ORF">BJ138DRAFT_1124646</name>
</gene>
<proteinExistence type="predicted"/>
<reference evidence="1" key="1">
    <citation type="journal article" date="2021" name="New Phytol.">
        <title>Evolutionary innovations through gain and loss of genes in the ectomycorrhizal Boletales.</title>
        <authorList>
            <person name="Wu G."/>
            <person name="Miyauchi S."/>
            <person name="Morin E."/>
            <person name="Kuo A."/>
            <person name="Drula E."/>
            <person name="Varga T."/>
            <person name="Kohler A."/>
            <person name="Feng B."/>
            <person name="Cao Y."/>
            <person name="Lipzen A."/>
            <person name="Daum C."/>
            <person name="Hundley H."/>
            <person name="Pangilinan J."/>
            <person name="Johnson J."/>
            <person name="Barry K."/>
            <person name="LaButti K."/>
            <person name="Ng V."/>
            <person name="Ahrendt S."/>
            <person name="Min B."/>
            <person name="Choi I.G."/>
            <person name="Park H."/>
            <person name="Plett J.M."/>
            <person name="Magnuson J."/>
            <person name="Spatafora J.W."/>
            <person name="Nagy L.G."/>
            <person name="Henrissat B."/>
            <person name="Grigoriev I.V."/>
            <person name="Yang Z.L."/>
            <person name="Xu J."/>
            <person name="Martin F.M."/>
        </authorList>
    </citation>
    <scope>NUCLEOTIDE SEQUENCE</scope>
    <source>
        <strain evidence="1">ATCC 28755</strain>
    </source>
</reference>
<keyword evidence="2" id="KW-1185">Reference proteome</keyword>
<dbReference type="EMBL" id="MU267637">
    <property type="protein sequence ID" value="KAH7913095.1"/>
    <property type="molecule type" value="Genomic_DNA"/>
</dbReference>
<comment type="caution">
    <text evidence="1">The sequence shown here is derived from an EMBL/GenBank/DDBJ whole genome shotgun (WGS) entry which is preliminary data.</text>
</comment>
<sequence>MDLDWDELRAQSLRPGGFGKNRIRIWAQLLHASNTSSSEFNGLDTEPHQDERQIRLDTDRSFVMYPSNDSYVDREPLQLDLHNLLVAIFRKRRKLHYFQGYHDIVTVLFLTLPPGLRLSAAEHLSLHRLRDSMGPSLEPVLALLRILKNLLRLADPQLADILECTSPLPYHALPALLTLLSHDTPTLPLIQRIFDWLLCRPPEAVVWLAASAEVLALEQDGEEGMIHSLLSSMPNLCDDDGNSHEELPGSIISGDLNGGGSEIGVLRQQQADDSILMSQCHEETMIGGDGGNEIDGETTGDEGDTTVCDDESTVCGDETLYDTAKGASEVERRSDFISNGESRLTAEHPRSDVQHKLEAAFQNNPTTPDCTGDNSESSSTIPVSADEEPSQRPRSSSPPLSLASSDAPPLYSPSSRTATPTPRSPNPHVLSLSALLTHASTLLKEYPPTHPDLKLASLLGPASVVHTWCEDSTSSTSHIQDKCSLSEKNPDSQPILTKFRTFRTDDSLEDLVTHPELVVFPYIEEQEQPKLEPSQKVQPRRMPKVHVFLTRNLRIIRISLSKIRFQKRTIMAVLVLGLAIAVYGARSRIQIRLGKGTLSVLFSWFLDEVRMRVWDLEIF</sequence>
<dbReference type="Proteomes" id="UP000790377">
    <property type="component" value="Unassembled WGS sequence"/>
</dbReference>
<evidence type="ECO:0000313" key="2">
    <source>
        <dbReference type="Proteomes" id="UP000790377"/>
    </source>
</evidence>
<protein>
    <submittedName>
        <fullName evidence="1">Rab-GTPase-TBC domain-containing protein</fullName>
    </submittedName>
</protein>
<name>A0ACB8AHZ7_9AGAM</name>
<evidence type="ECO:0000313" key="1">
    <source>
        <dbReference type="EMBL" id="KAH7913095.1"/>
    </source>
</evidence>
<organism evidence="1 2">
    <name type="scientific">Hygrophoropsis aurantiaca</name>
    <dbReference type="NCBI Taxonomy" id="72124"/>
    <lineage>
        <taxon>Eukaryota</taxon>
        <taxon>Fungi</taxon>
        <taxon>Dikarya</taxon>
        <taxon>Basidiomycota</taxon>
        <taxon>Agaricomycotina</taxon>
        <taxon>Agaricomycetes</taxon>
        <taxon>Agaricomycetidae</taxon>
        <taxon>Boletales</taxon>
        <taxon>Coniophorineae</taxon>
        <taxon>Hygrophoropsidaceae</taxon>
        <taxon>Hygrophoropsis</taxon>
    </lineage>
</organism>